<gene>
    <name evidence="1" type="ORF">BN890_30950</name>
</gene>
<organism evidence="1 2">
    <name type="scientific">Bacteroides xylanisolvens SD CC 1b</name>
    <dbReference type="NCBI Taxonomy" id="702447"/>
    <lineage>
        <taxon>Bacteria</taxon>
        <taxon>Pseudomonadati</taxon>
        <taxon>Bacteroidota</taxon>
        <taxon>Bacteroidia</taxon>
        <taxon>Bacteroidales</taxon>
        <taxon>Bacteroidaceae</taxon>
        <taxon>Bacteroides</taxon>
    </lineage>
</organism>
<evidence type="ECO:0000313" key="1">
    <source>
        <dbReference type="EMBL" id="CDM05505.1"/>
    </source>
</evidence>
<comment type="caution">
    <text evidence="1">The sequence shown here is derived from an EMBL/GenBank/DDBJ whole genome shotgun (WGS) entry which is preliminary data.</text>
</comment>
<reference evidence="1 2" key="1">
    <citation type="submission" date="2013-12" db="EMBL/GenBank/DDBJ databases">
        <title>Improved hybrid genome assemblies of Bacteroides xylanisolvens SD CC 1b and Bacteroides xylanisolvens SD CC 2a using Illumina and 454 Sequencing.</title>
        <authorList>
            <person name="Ramaraj T."/>
            <person name="Sundararajan A."/>
            <person name="Mudge J."/>
            <person name="Schilkey F.D."/>
            <person name="Delvecchio V."/>
            <person name="Donlon M."/>
            <person name="Ziemer C."/>
        </authorList>
    </citation>
    <scope>NUCLEOTIDE SEQUENCE [LARGE SCALE GENOMIC DNA]</scope>
</reference>
<dbReference type="EMBL" id="CBXG010000035">
    <property type="protein sequence ID" value="CDM05505.1"/>
    <property type="molecule type" value="Genomic_DNA"/>
</dbReference>
<dbReference type="Proteomes" id="UP000019380">
    <property type="component" value="Unassembled WGS sequence"/>
</dbReference>
<protein>
    <submittedName>
        <fullName evidence="1">Uncharacterized protein</fullName>
    </submittedName>
</protein>
<dbReference type="Pfam" id="PF08665">
    <property type="entry name" value="PglZ"/>
    <property type="match status" value="1"/>
</dbReference>
<dbReference type="AlphaFoldDB" id="D4VID4"/>
<dbReference type="RefSeq" id="WP_008016775.1">
    <property type="nucleotide sequence ID" value="NZ_ADKP01000062.1"/>
</dbReference>
<evidence type="ECO:0000313" key="2">
    <source>
        <dbReference type="Proteomes" id="UP000019380"/>
    </source>
</evidence>
<name>D4VID4_9BACE</name>
<sequence length="818" mass="93734">MDIQGYILDHWQAKMKPETPVIIIYDKEGVYYDLLPIAIEKGFKVIDTTKGALHARLSASRFWCNDLSIDKNVQMIIYRQRPMPTNNRSWVEEPFSCFMKSACIFPYGPQDTYENICRTFLPSKQQDLDKLFANGSTSFNMINALLDGAAYPELEQLTGGKSISEITVGLLALDECTNMNWQKEWRILAEVQFPRLDCTGVSLNEVQNKLWTYLLFSEFVFDLPGALPENLKSVPMAPVEMKEKVYMICDKLRNQINLRETYVRIANKVSEQLKLSEVFVKAKHLGERVTFNFENSVEYNRFIDYIKAGDIQEATRLISKNESGVWYQEEQEVSNYWKLAQHIVDLMQCINNGIETDGTLADLIEWYTNVGCVADNAFRKFHTDKLGMLHLPKQADELTNLINKHYREFTERGVKAYQQLIIDIKDYPKLRNQGYIQFVKPAIKNGKRVVFVMVDAFRYEMGKTFAKSIERNFMERVECLSRISYLPSITRFGMASHMGDISVRNIQGKLQPFIGEQMVSTPEDRITWLKADTNIEVQDFRLEEFNSAKVNDRTRLLVVRSVSIDSAGENDKLNGLATMEREQIRLAKLLDDCKRLKFDEAIIVADHGFMIQPSFNVGDLINKPKGSDISIEESRVIAGNLNDSNDTLSLTTTQLGNDMEVMKLSYAKDYTVFTRGEIYYHEGLSLQENVVPIIRVKLQEEKKRQSFQVSLSYKGKNGGTIFSRRPLIDINTTFANLFADDVIMKLKVTGDNDCEIGEAEDRFYDSVTGLIRIPSGATSVRQLINIRDEYHGNTVTITALDTETNATLSTLRLNFEND</sequence>
<accession>D4VID4</accession>
<proteinExistence type="predicted"/>